<dbReference type="STRING" id="83449.BON30_04390"/>
<organism evidence="3 4">
    <name type="scientific">Cystobacter ferrugineus</name>
    <dbReference type="NCBI Taxonomy" id="83449"/>
    <lineage>
        <taxon>Bacteria</taxon>
        <taxon>Pseudomonadati</taxon>
        <taxon>Myxococcota</taxon>
        <taxon>Myxococcia</taxon>
        <taxon>Myxococcales</taxon>
        <taxon>Cystobacterineae</taxon>
        <taxon>Archangiaceae</taxon>
        <taxon>Cystobacter</taxon>
    </lineage>
</organism>
<dbReference type="RefSeq" id="WP_071896534.1">
    <property type="nucleotide sequence ID" value="NZ_MPIN01000001.1"/>
</dbReference>
<sequence length="250" mass="27623">MLAVLLLVLVAALGAHAEPPSSTLPGRKPDSREPWGAFLGRAAHKAIGIEYRVQHPARVVFLNTANLSRIVKEGKLGDPGRLSELVRLLRPDITDTSARVLFEVKPDDEESRGEAREQAGRYLTALNQAVDPDKKLVGGTGFEGSLFLEFENGGALWQLSWRTPEPGVTLYRWSYRRKKPHATWKERAAQKEEALPREEIEQQGELASRPSGLPMKGMNAPRASKARSTCPRTAIERVGGVCCARIVRRS</sequence>
<proteinExistence type="predicted"/>
<evidence type="ECO:0000313" key="3">
    <source>
        <dbReference type="EMBL" id="OJH42440.1"/>
    </source>
</evidence>
<dbReference type="EMBL" id="MPIN01000001">
    <property type="protein sequence ID" value="OJH42440.1"/>
    <property type="molecule type" value="Genomic_DNA"/>
</dbReference>
<evidence type="ECO:0000313" key="4">
    <source>
        <dbReference type="Proteomes" id="UP000182229"/>
    </source>
</evidence>
<accession>A0A1L9BJJ3</accession>
<gene>
    <name evidence="3" type="ORF">BON30_04390</name>
</gene>
<feature type="signal peptide" evidence="2">
    <location>
        <begin position="1"/>
        <end position="17"/>
    </location>
</feature>
<name>A0A1L9BJJ3_9BACT</name>
<evidence type="ECO:0000256" key="1">
    <source>
        <dbReference type="SAM" id="MobiDB-lite"/>
    </source>
</evidence>
<keyword evidence="4" id="KW-1185">Reference proteome</keyword>
<feature type="compositionally biased region" description="Basic and acidic residues" evidence="1">
    <location>
        <begin position="189"/>
        <end position="200"/>
    </location>
</feature>
<feature type="region of interest" description="Disordered" evidence="1">
    <location>
        <begin position="189"/>
        <end position="228"/>
    </location>
</feature>
<comment type="caution">
    <text evidence="3">The sequence shown here is derived from an EMBL/GenBank/DDBJ whole genome shotgun (WGS) entry which is preliminary data.</text>
</comment>
<keyword evidence="2" id="KW-0732">Signal</keyword>
<reference evidence="3 4" key="2">
    <citation type="submission" date="2016-12" db="EMBL/GenBank/DDBJ databases">
        <title>Draft Genome Sequence of Cystobacter ferrugineus Strain Cbfe23.</title>
        <authorList>
            <person name="Akbar S."/>
            <person name="Dowd S.E."/>
            <person name="Stevens D.C."/>
        </authorList>
    </citation>
    <scope>NUCLEOTIDE SEQUENCE [LARGE SCALE GENOMIC DNA]</scope>
    <source>
        <strain evidence="3 4">Cbfe23</strain>
    </source>
</reference>
<evidence type="ECO:0000256" key="2">
    <source>
        <dbReference type="SAM" id="SignalP"/>
    </source>
</evidence>
<protein>
    <submittedName>
        <fullName evidence="3">Uncharacterized protein</fullName>
    </submittedName>
</protein>
<feature type="chain" id="PRO_5012815273" evidence="2">
    <location>
        <begin position="18"/>
        <end position="250"/>
    </location>
</feature>
<dbReference type="AlphaFoldDB" id="A0A1L9BJJ3"/>
<dbReference type="Proteomes" id="UP000182229">
    <property type="component" value="Unassembled WGS sequence"/>
</dbReference>
<reference evidence="4" key="1">
    <citation type="submission" date="2016-11" db="EMBL/GenBank/DDBJ databases">
        <authorList>
            <person name="Shukria A."/>
            <person name="Stevens D.C."/>
        </authorList>
    </citation>
    <scope>NUCLEOTIDE SEQUENCE [LARGE SCALE GENOMIC DNA]</scope>
    <source>
        <strain evidence="4">Cbfe23</strain>
    </source>
</reference>